<organism evidence="4 5">
    <name type="scientific">Colletotrichum orbiculare (strain 104-T / ATCC 96160 / CBS 514.97 / LARS 414 / MAFF 240422)</name>
    <name type="common">Cucumber anthracnose fungus</name>
    <name type="synonym">Colletotrichum lagenarium</name>
    <dbReference type="NCBI Taxonomy" id="1213857"/>
    <lineage>
        <taxon>Eukaryota</taxon>
        <taxon>Fungi</taxon>
        <taxon>Dikarya</taxon>
        <taxon>Ascomycota</taxon>
        <taxon>Pezizomycotina</taxon>
        <taxon>Sordariomycetes</taxon>
        <taxon>Hypocreomycetidae</taxon>
        <taxon>Glomerellales</taxon>
        <taxon>Glomerellaceae</taxon>
        <taxon>Colletotrichum</taxon>
        <taxon>Colletotrichum orbiculare species complex</taxon>
    </lineage>
</organism>
<evidence type="ECO:0000256" key="1">
    <source>
        <dbReference type="ARBA" id="ARBA00023002"/>
    </source>
</evidence>
<evidence type="ECO:0000256" key="2">
    <source>
        <dbReference type="SAM" id="MobiDB-lite"/>
    </source>
</evidence>
<dbReference type="InterPro" id="IPR042099">
    <property type="entry name" value="ANL_N_sf"/>
</dbReference>
<feature type="compositionally biased region" description="Polar residues" evidence="2">
    <location>
        <begin position="198"/>
        <end position="207"/>
    </location>
</feature>
<feature type="domain" description="TauD/TfdA-like" evidence="3">
    <location>
        <begin position="5"/>
        <end position="164"/>
    </location>
</feature>
<protein>
    <submittedName>
        <fullName evidence="4">Indoleacetate--lysine synthetase</fullName>
    </submittedName>
</protein>
<dbReference type="SUPFAM" id="SSF51197">
    <property type="entry name" value="Clavaminate synthase-like"/>
    <property type="match status" value="1"/>
</dbReference>
<dbReference type="PANTHER" id="PTHR43845:SF1">
    <property type="entry name" value="BLR5969 PROTEIN"/>
    <property type="match status" value="1"/>
</dbReference>
<reference evidence="5" key="2">
    <citation type="journal article" date="2019" name="Mol. Plant Microbe Interact.">
        <title>Genome sequence resources for four phytopathogenic fungi from the Colletotrichum orbiculare species complex.</title>
        <authorList>
            <person name="Gan P."/>
            <person name="Tsushima A."/>
            <person name="Narusaka M."/>
            <person name="Narusaka Y."/>
            <person name="Takano Y."/>
            <person name="Kubo Y."/>
            <person name="Shirasu K."/>
        </authorList>
    </citation>
    <scope>GENOME REANNOTATION</scope>
    <source>
        <strain evidence="5">104-T / ATCC 96160 / CBS 514.97 / LARS 414 / MAFF 240422</strain>
    </source>
</reference>
<dbReference type="EMBL" id="AMCV02000031">
    <property type="protein sequence ID" value="TDZ17304.1"/>
    <property type="molecule type" value="Genomic_DNA"/>
</dbReference>
<comment type="caution">
    <text evidence="4">The sequence shown here is derived from an EMBL/GenBank/DDBJ whole genome shotgun (WGS) entry which is preliminary data.</text>
</comment>
<reference evidence="5" key="1">
    <citation type="journal article" date="2013" name="New Phytol.">
        <title>Comparative genomic and transcriptomic analyses reveal the hemibiotrophic stage shift of Colletotrichum fungi.</title>
        <authorList>
            <person name="Gan P."/>
            <person name="Ikeda K."/>
            <person name="Irieda H."/>
            <person name="Narusaka M."/>
            <person name="O'Connell R.J."/>
            <person name="Narusaka Y."/>
            <person name="Takano Y."/>
            <person name="Kubo Y."/>
            <person name="Shirasu K."/>
        </authorList>
    </citation>
    <scope>NUCLEOTIDE SEQUENCE [LARGE SCALE GENOMIC DNA]</scope>
    <source>
        <strain evidence="5">104-T / ATCC 96160 / CBS 514.97 / LARS 414 / MAFF 240422</strain>
    </source>
</reference>
<dbReference type="InterPro" id="IPR042098">
    <property type="entry name" value="TauD-like_sf"/>
</dbReference>
<dbReference type="InterPro" id="IPR003819">
    <property type="entry name" value="TauD/TfdA-like"/>
</dbReference>
<dbReference type="AlphaFoldDB" id="A0A484FI96"/>
<dbReference type="Proteomes" id="UP000014480">
    <property type="component" value="Unassembled WGS sequence"/>
</dbReference>
<dbReference type="PANTHER" id="PTHR43845">
    <property type="entry name" value="BLR5969 PROTEIN"/>
    <property type="match status" value="1"/>
</dbReference>
<feature type="region of interest" description="Disordered" evidence="2">
    <location>
        <begin position="198"/>
        <end position="225"/>
    </location>
</feature>
<dbReference type="Gene3D" id="3.40.50.12780">
    <property type="entry name" value="N-terminal domain of ligase-like"/>
    <property type="match status" value="1"/>
</dbReference>
<accession>A0A484FI96</accession>
<sequence length="681" mass="76846">MQDFPWHTDCSYEDPPPRYFALQVLQHDRFGGGILSVLNVERMIRYLSPSTRTALETPQYRINIPAEFIKDESHKHITASILAISHKASIMRFREDILVPLTGLARKALEGLSAVLASEDVRADATLHLTPDDLPTGSIILMDNRRWLHARNRINDPKRHLRRVRWDTCVFEDIMASLDSFWKWFTFLSSQSRPFTDSLETSGSEKCSSPVGEPVPNDSDCTASDSQTSPYTLAEILAVARVHPLYTDHRYPPEDDIIRVARQGASRSVAAPNLSQQPLLSKKSLYEVIKRLVNDLSPENTYRHNVYTSVTGGGSTNSKPLFFATDAMENRRQRAYHGQFLRTLGVVERGDWVLTTHTFGHLYRSLDLTCETMENAGASVLAAGNYMTAEQVAQLLQDFSVNMLMGDANQVVSVIHHISTMTKGRRNIKLDKIIYTSEGLTAAQKEHIHEILGPVKIYSVLGSAEAGPYGVSSPDLTPDHAGEDYADFVVDTRTMLVEVFPLSYVEGDPLPNNVPDGETGIIAQTSLMRLRNPVVRYLTGDVGSLHALPEKAKALIAEADRPFMRILRLNGRDRRFSFLWDGYDIEFEKLSVVMAEPQLRVLQWQVILDKLEPSKEVALELRVLGAAPGKSETVVVDRLRDFFWIYSSNEHKFRVTFVKEVLEFELSQTGRKVVKFVDRRD</sequence>
<name>A0A484FI96_COLOR</name>
<evidence type="ECO:0000313" key="5">
    <source>
        <dbReference type="Proteomes" id="UP000014480"/>
    </source>
</evidence>
<evidence type="ECO:0000259" key="3">
    <source>
        <dbReference type="Pfam" id="PF02668"/>
    </source>
</evidence>
<keyword evidence="1" id="KW-0560">Oxidoreductase</keyword>
<gene>
    <name evidence="4" type="primary">iaaL</name>
    <name evidence="4" type="ORF">Cob_v009929</name>
</gene>
<keyword evidence="5" id="KW-1185">Reference proteome</keyword>
<dbReference type="GO" id="GO:0016491">
    <property type="term" value="F:oxidoreductase activity"/>
    <property type="evidence" value="ECO:0007669"/>
    <property type="project" value="UniProtKB-KW"/>
</dbReference>
<dbReference type="Gene3D" id="3.60.130.10">
    <property type="entry name" value="Clavaminate synthase-like"/>
    <property type="match status" value="1"/>
</dbReference>
<dbReference type="SUPFAM" id="SSF56801">
    <property type="entry name" value="Acetyl-CoA synthetase-like"/>
    <property type="match status" value="1"/>
</dbReference>
<dbReference type="Pfam" id="PF02668">
    <property type="entry name" value="TauD"/>
    <property type="match status" value="1"/>
</dbReference>
<dbReference type="OrthoDB" id="10047078at2759"/>
<evidence type="ECO:0000313" key="4">
    <source>
        <dbReference type="EMBL" id="TDZ17304.1"/>
    </source>
</evidence>
<proteinExistence type="predicted"/>